<gene>
    <name evidence="4" type="ORF">Cvel_6888</name>
</gene>
<dbReference type="GO" id="GO:0000049">
    <property type="term" value="F:tRNA binding"/>
    <property type="evidence" value="ECO:0007669"/>
    <property type="project" value="InterPro"/>
</dbReference>
<sequence>MGHSDIAMAETEAKRGGSEGRKRRAAAACYKCGEAPAVVCVPERACRNCFHSRLELAVKSAMRQGCGIGREDPVFICVSGGATSQLLMHLLHFALTGKLSGAAEGKVFGLSVAAVVHVDFRHLLGRRIAELGEREETVWERLKSESEGLSFSFECLPAGFSLYAVEDGGGDREKEKEKREGELRKAFGEAFDESPGMAETLMKIIWKRDVAAFAEQRGVRFGLMGTSADALASSALSATCGGGGINVPYESGLTDERFEGLVLCRPFRSLTLKELGLYYHARAIPPPVVNPFVFEPSCRPPSPWSSNLSGEGGRASLPSLCADLLASLQAGKSSTVSIVNRTAEKVKPPVETDMDAEEGAHENGGGAASSSTSSFFHPSVSLVMAGALGPVAQRLMAEVGGENGKARGSSDGPPGATGEDAEGGSLKLRGFIRKDSCVFCCGRRERVDQKERVVRWSRKQREILRDFLGTFEEENTKSLGCREEMEDMEKGGAVSSKPREGAVSGPRDKSGGQGTHIEHSLCLACTRIAASGPAAARVVRLFALGAENC</sequence>
<evidence type="ECO:0000256" key="3">
    <source>
        <dbReference type="SAM" id="MobiDB-lite"/>
    </source>
</evidence>
<keyword evidence="2" id="KW-0819">tRNA processing</keyword>
<evidence type="ECO:0000256" key="1">
    <source>
        <dbReference type="ARBA" id="ARBA00022490"/>
    </source>
</evidence>
<evidence type="ECO:0008006" key="5">
    <source>
        <dbReference type="Google" id="ProtNLM"/>
    </source>
</evidence>
<dbReference type="PANTHER" id="PTHR20882">
    <property type="entry name" value="CYTOPLASMIC TRNA 2-THIOLATION PROTEIN 2"/>
    <property type="match status" value="1"/>
</dbReference>
<dbReference type="GO" id="GO:0002143">
    <property type="term" value="P:tRNA wobble position uridine thiolation"/>
    <property type="evidence" value="ECO:0007669"/>
    <property type="project" value="TreeGrafter"/>
</dbReference>
<organism evidence="4">
    <name type="scientific">Chromera velia CCMP2878</name>
    <dbReference type="NCBI Taxonomy" id="1169474"/>
    <lineage>
        <taxon>Eukaryota</taxon>
        <taxon>Sar</taxon>
        <taxon>Alveolata</taxon>
        <taxon>Colpodellida</taxon>
        <taxon>Chromeraceae</taxon>
        <taxon>Chromera</taxon>
    </lineage>
</organism>
<protein>
    <recommendedName>
        <fullName evidence="5">Cytoplasmic tRNA 2-thiolation protein 2</fullName>
    </recommendedName>
</protein>
<dbReference type="VEuPathDB" id="CryptoDB:Cvel_6888"/>
<accession>A0A0G4HHM3</accession>
<dbReference type="Gene3D" id="3.40.50.620">
    <property type="entry name" value="HUPs"/>
    <property type="match status" value="1"/>
</dbReference>
<name>A0A0G4HHM3_9ALVE</name>
<feature type="region of interest" description="Disordered" evidence="3">
    <location>
        <begin position="402"/>
        <end position="423"/>
    </location>
</feature>
<feature type="region of interest" description="Disordered" evidence="3">
    <location>
        <begin position="485"/>
        <end position="514"/>
    </location>
</feature>
<feature type="region of interest" description="Disordered" evidence="3">
    <location>
        <begin position="342"/>
        <end position="372"/>
    </location>
</feature>
<dbReference type="InterPro" id="IPR019407">
    <property type="entry name" value="CTU2"/>
</dbReference>
<dbReference type="InterPro" id="IPR014729">
    <property type="entry name" value="Rossmann-like_a/b/a_fold"/>
</dbReference>
<dbReference type="GO" id="GO:0016783">
    <property type="term" value="F:sulfurtransferase activity"/>
    <property type="evidence" value="ECO:0007669"/>
    <property type="project" value="TreeGrafter"/>
</dbReference>
<dbReference type="SUPFAM" id="SSF52402">
    <property type="entry name" value="Adenine nucleotide alpha hydrolases-like"/>
    <property type="match status" value="1"/>
</dbReference>
<keyword evidence="1" id="KW-0963">Cytoplasm</keyword>
<evidence type="ECO:0000256" key="2">
    <source>
        <dbReference type="ARBA" id="ARBA00022694"/>
    </source>
</evidence>
<reference evidence="4" key="1">
    <citation type="submission" date="2014-11" db="EMBL/GenBank/DDBJ databases">
        <authorList>
            <person name="Otto D Thomas"/>
            <person name="Naeem Raeece"/>
        </authorList>
    </citation>
    <scope>NUCLEOTIDE SEQUENCE</scope>
</reference>
<dbReference type="AlphaFoldDB" id="A0A0G4HHM3"/>
<dbReference type="PANTHER" id="PTHR20882:SF14">
    <property type="entry name" value="CYTOPLASMIC TRNA 2-THIOLATION PROTEIN 2"/>
    <property type="match status" value="1"/>
</dbReference>
<dbReference type="GO" id="GO:0005829">
    <property type="term" value="C:cytosol"/>
    <property type="evidence" value="ECO:0007669"/>
    <property type="project" value="TreeGrafter"/>
</dbReference>
<dbReference type="EMBL" id="CDMZ01002724">
    <property type="protein sequence ID" value="CEM43609.1"/>
    <property type="molecule type" value="Genomic_DNA"/>
</dbReference>
<evidence type="ECO:0000313" key="4">
    <source>
        <dbReference type="EMBL" id="CEM43609.1"/>
    </source>
</evidence>
<proteinExistence type="predicted"/>